<protein>
    <submittedName>
        <fullName evidence="2">Uncharacterized protein</fullName>
    </submittedName>
</protein>
<feature type="region of interest" description="Disordered" evidence="1">
    <location>
        <begin position="160"/>
        <end position="199"/>
    </location>
</feature>
<evidence type="ECO:0000256" key="1">
    <source>
        <dbReference type="SAM" id="MobiDB-lite"/>
    </source>
</evidence>
<reference evidence="2 3" key="1">
    <citation type="submission" date="2022-12" db="EMBL/GenBank/DDBJ databases">
        <title>Genomic features and morphological characterization of a novel Knufia sp. strain isolated from spacecraft assembly facility.</title>
        <authorList>
            <person name="Teixeira M."/>
            <person name="Chander A.M."/>
            <person name="Stajich J.E."/>
            <person name="Venkateswaran K."/>
        </authorList>
    </citation>
    <scope>NUCLEOTIDE SEQUENCE [LARGE SCALE GENOMIC DNA]</scope>
    <source>
        <strain evidence="2 3">FJI-L2-BK-P2</strain>
    </source>
</reference>
<sequence length="199" mass="21842">MATQDLTTLPTPQHLTLLFKHHKSTTVLSLLPTTPLTTAKSTLLSVLKSRSVKTLPGTSTPLPTQPTDLEFGILADRRDPTKGFVYAEDRSTLTQTAVSAKKKANAKKDGPIETFGDLDLKDGAWVAYRVRRRGVDLEEGAEDMDVEVGGNVSLEWDVVLPSYDDEEEQEQGQEGGDGDDDMDEEMHIPIPKPRNAVAR</sequence>
<keyword evidence="3" id="KW-1185">Reference proteome</keyword>
<comment type="caution">
    <text evidence="2">The sequence shown here is derived from an EMBL/GenBank/DDBJ whole genome shotgun (WGS) entry which is preliminary data.</text>
</comment>
<proteinExistence type="predicted"/>
<dbReference type="AlphaFoldDB" id="A0AAN8ENL5"/>
<dbReference type="Proteomes" id="UP001316803">
    <property type="component" value="Unassembled WGS sequence"/>
</dbReference>
<name>A0AAN8ENL5_9EURO</name>
<dbReference type="EMBL" id="JAKLMC020000024">
    <property type="protein sequence ID" value="KAK5950761.1"/>
    <property type="molecule type" value="Genomic_DNA"/>
</dbReference>
<evidence type="ECO:0000313" key="2">
    <source>
        <dbReference type="EMBL" id="KAK5950761.1"/>
    </source>
</evidence>
<feature type="compositionally biased region" description="Acidic residues" evidence="1">
    <location>
        <begin position="163"/>
        <end position="184"/>
    </location>
</feature>
<accession>A0AAN8ENL5</accession>
<organism evidence="2 3">
    <name type="scientific">Knufia fluminis</name>
    <dbReference type="NCBI Taxonomy" id="191047"/>
    <lineage>
        <taxon>Eukaryota</taxon>
        <taxon>Fungi</taxon>
        <taxon>Dikarya</taxon>
        <taxon>Ascomycota</taxon>
        <taxon>Pezizomycotina</taxon>
        <taxon>Eurotiomycetes</taxon>
        <taxon>Chaetothyriomycetidae</taxon>
        <taxon>Chaetothyriales</taxon>
        <taxon>Trichomeriaceae</taxon>
        <taxon>Knufia</taxon>
    </lineage>
</organism>
<evidence type="ECO:0000313" key="3">
    <source>
        <dbReference type="Proteomes" id="UP001316803"/>
    </source>
</evidence>
<gene>
    <name evidence="2" type="ORF">OHC33_008144</name>
</gene>